<dbReference type="OrthoDB" id="10390106at2759"/>
<evidence type="ECO:0000256" key="1">
    <source>
        <dbReference type="SAM" id="Phobius"/>
    </source>
</evidence>
<dbReference type="Proteomes" id="UP000683925">
    <property type="component" value="Unassembled WGS sequence"/>
</dbReference>
<keyword evidence="3" id="KW-1185">Reference proteome</keyword>
<evidence type="ECO:0008006" key="4">
    <source>
        <dbReference type="Google" id="ProtNLM"/>
    </source>
</evidence>
<dbReference type="EMBL" id="CAJJDP010000006">
    <property type="protein sequence ID" value="CAD8136707.1"/>
    <property type="molecule type" value="Genomic_DNA"/>
</dbReference>
<feature type="transmembrane region" description="Helical" evidence="1">
    <location>
        <begin position="102"/>
        <end position="119"/>
    </location>
</feature>
<evidence type="ECO:0000313" key="3">
    <source>
        <dbReference type="Proteomes" id="UP000683925"/>
    </source>
</evidence>
<gene>
    <name evidence="2" type="ORF">POCTA_138.1.T0070526</name>
</gene>
<feature type="transmembrane region" description="Helical" evidence="1">
    <location>
        <begin position="64"/>
        <end position="90"/>
    </location>
</feature>
<name>A0A8S1SB18_PAROT</name>
<evidence type="ECO:0000313" key="2">
    <source>
        <dbReference type="EMBL" id="CAD8136707.1"/>
    </source>
</evidence>
<feature type="transmembrane region" description="Helical" evidence="1">
    <location>
        <begin position="125"/>
        <end position="144"/>
    </location>
</feature>
<keyword evidence="1" id="KW-0472">Membrane</keyword>
<dbReference type="AlphaFoldDB" id="A0A8S1SB18"/>
<comment type="caution">
    <text evidence="2">The sequence shown here is derived from an EMBL/GenBank/DDBJ whole genome shotgun (WGS) entry which is preliminary data.</text>
</comment>
<organism evidence="2 3">
    <name type="scientific">Paramecium octaurelia</name>
    <dbReference type="NCBI Taxonomy" id="43137"/>
    <lineage>
        <taxon>Eukaryota</taxon>
        <taxon>Sar</taxon>
        <taxon>Alveolata</taxon>
        <taxon>Ciliophora</taxon>
        <taxon>Intramacronucleata</taxon>
        <taxon>Oligohymenophorea</taxon>
        <taxon>Peniculida</taxon>
        <taxon>Parameciidae</taxon>
        <taxon>Paramecium</taxon>
    </lineage>
</organism>
<keyword evidence="1" id="KW-0812">Transmembrane</keyword>
<accession>A0A8S1SB18</accession>
<sequence length="191" mass="22519">MNQENAKLKKTKDSILIKKNGKYSEEVRELARKRAIYILVIECGILITYLIFLIAYSIQDKFKLLFLIIQIGLVFFQILSIYFSVHSLIFFKEYIISKSSNMIVLLYCLMIAPLVLMYLEVEQFILPIILQIIFLLVNIILCILDQYLIRKFVIDFLKSKQRYNLQAALHNQKSFDDYLIKSIMSKSEENP</sequence>
<protein>
    <recommendedName>
        <fullName evidence="4">Transmembrane protein</fullName>
    </recommendedName>
</protein>
<keyword evidence="1" id="KW-1133">Transmembrane helix</keyword>
<proteinExistence type="predicted"/>
<reference evidence="2" key="1">
    <citation type="submission" date="2021-01" db="EMBL/GenBank/DDBJ databases">
        <authorList>
            <consortium name="Genoscope - CEA"/>
            <person name="William W."/>
        </authorList>
    </citation>
    <scope>NUCLEOTIDE SEQUENCE</scope>
</reference>
<feature type="transmembrane region" description="Helical" evidence="1">
    <location>
        <begin position="36"/>
        <end position="58"/>
    </location>
</feature>